<dbReference type="GO" id="GO:0005524">
    <property type="term" value="F:ATP binding"/>
    <property type="evidence" value="ECO:0007669"/>
    <property type="project" value="InterPro"/>
</dbReference>
<reference evidence="2 3" key="1">
    <citation type="journal article" date="2018" name="PLoS Genet.">
        <title>Population sequencing reveals clonal diversity and ancestral inbreeding in the grapevine cultivar Chardonnay.</title>
        <authorList>
            <person name="Roach M.J."/>
            <person name="Johnson D.L."/>
            <person name="Bohlmann J."/>
            <person name="van Vuuren H.J."/>
            <person name="Jones S.J."/>
            <person name="Pretorius I.S."/>
            <person name="Schmidt S.A."/>
            <person name="Borneman A.R."/>
        </authorList>
    </citation>
    <scope>NUCLEOTIDE SEQUENCE [LARGE SCALE GENOMIC DNA]</scope>
    <source>
        <strain evidence="3">cv. Chardonnay</strain>
        <tissue evidence="2">Leaf</tissue>
    </source>
</reference>
<keyword evidence="2" id="KW-0808">Transferase</keyword>
<keyword evidence="2" id="KW-0418">Kinase</keyword>
<sequence>MATMKRPRDGDEDEGSYPSIRRCIPRSRFHGGLDTSHGVTWLRGHKLGQGSFASVYSATSASKSPVVFVDDDGGSCILPSELAVKSAEISKSSSLRSEMEILSNLNSSSYVVRCYGDEITTSGDGKLYYNILLEKCCGGSLRCRIRNSGGVGLPEKEVRSYTRDIVRGLCYIHGHGYTHCDIKPENILLVPTSCNGLRAKIGDFGLAKKEYFDHEDEDEDDKGCGGLRGTYRYMSPELVADNMQCWLSDIWALGCVIIEMMSGKLVWSCEQIDSDMRDGKQQFDSDMRDVLMRIAYSTELPEFPSTISEQGKHFLERCLDRDIDERWSALMLLRHPFLSEDDPRLQATHLIPSCS</sequence>
<dbReference type="InterPro" id="IPR000719">
    <property type="entry name" value="Prot_kinase_dom"/>
</dbReference>
<evidence type="ECO:0000313" key="2">
    <source>
        <dbReference type="EMBL" id="RVW53721.1"/>
    </source>
</evidence>
<dbReference type="InterPro" id="IPR011009">
    <property type="entry name" value="Kinase-like_dom_sf"/>
</dbReference>
<dbReference type="SMART" id="SM00220">
    <property type="entry name" value="S_TKc"/>
    <property type="match status" value="1"/>
</dbReference>
<dbReference type="PROSITE" id="PS50011">
    <property type="entry name" value="PROTEIN_KINASE_DOM"/>
    <property type="match status" value="1"/>
</dbReference>
<protein>
    <submittedName>
        <fullName evidence="2">Mitogen-activated protein kinase kinase kinase 17</fullName>
    </submittedName>
</protein>
<evidence type="ECO:0000259" key="1">
    <source>
        <dbReference type="PROSITE" id="PS50011"/>
    </source>
</evidence>
<dbReference type="InterPro" id="IPR008271">
    <property type="entry name" value="Ser/Thr_kinase_AS"/>
</dbReference>
<dbReference type="GO" id="GO:0004672">
    <property type="term" value="F:protein kinase activity"/>
    <property type="evidence" value="ECO:0007669"/>
    <property type="project" value="InterPro"/>
</dbReference>
<proteinExistence type="predicted"/>
<comment type="caution">
    <text evidence="2">The sequence shown here is derived from an EMBL/GenBank/DDBJ whole genome shotgun (WGS) entry which is preliminary data.</text>
</comment>
<organism evidence="2 3">
    <name type="scientific">Vitis vinifera</name>
    <name type="common">Grape</name>
    <dbReference type="NCBI Taxonomy" id="29760"/>
    <lineage>
        <taxon>Eukaryota</taxon>
        <taxon>Viridiplantae</taxon>
        <taxon>Streptophyta</taxon>
        <taxon>Embryophyta</taxon>
        <taxon>Tracheophyta</taxon>
        <taxon>Spermatophyta</taxon>
        <taxon>Magnoliopsida</taxon>
        <taxon>eudicotyledons</taxon>
        <taxon>Gunneridae</taxon>
        <taxon>Pentapetalae</taxon>
        <taxon>rosids</taxon>
        <taxon>Vitales</taxon>
        <taxon>Vitaceae</taxon>
        <taxon>Viteae</taxon>
        <taxon>Vitis</taxon>
    </lineage>
</organism>
<evidence type="ECO:0000313" key="3">
    <source>
        <dbReference type="Proteomes" id="UP000288805"/>
    </source>
</evidence>
<dbReference type="EMBL" id="QGNW01001142">
    <property type="protein sequence ID" value="RVW53721.1"/>
    <property type="molecule type" value="Genomic_DNA"/>
</dbReference>
<gene>
    <name evidence="2" type="primary">MAPKKK17_6</name>
    <name evidence="2" type="ORF">CK203_068968</name>
</gene>
<dbReference type="SUPFAM" id="SSF56112">
    <property type="entry name" value="Protein kinase-like (PK-like)"/>
    <property type="match status" value="1"/>
</dbReference>
<dbReference type="Pfam" id="PF00069">
    <property type="entry name" value="Pkinase"/>
    <property type="match status" value="1"/>
</dbReference>
<dbReference type="PANTHER" id="PTHR48011:SF56">
    <property type="entry name" value="PROTEIN KINASE DOMAIN-CONTAINING PROTEIN"/>
    <property type="match status" value="1"/>
</dbReference>
<dbReference type="Gene3D" id="3.30.200.20">
    <property type="entry name" value="Phosphorylase Kinase, domain 1"/>
    <property type="match status" value="1"/>
</dbReference>
<accession>A0A438F185</accession>
<dbReference type="InterPro" id="IPR052751">
    <property type="entry name" value="Plant_MAPKKK"/>
</dbReference>
<dbReference type="PROSITE" id="PS00108">
    <property type="entry name" value="PROTEIN_KINASE_ST"/>
    <property type="match status" value="1"/>
</dbReference>
<dbReference type="AlphaFoldDB" id="A0A438F185"/>
<name>A0A438F185_VITVI</name>
<dbReference type="Gene3D" id="1.10.510.10">
    <property type="entry name" value="Transferase(Phosphotransferase) domain 1"/>
    <property type="match status" value="1"/>
</dbReference>
<dbReference type="Proteomes" id="UP000288805">
    <property type="component" value="Unassembled WGS sequence"/>
</dbReference>
<dbReference type="CDD" id="cd06606">
    <property type="entry name" value="STKc_MAPKKK"/>
    <property type="match status" value="1"/>
</dbReference>
<feature type="domain" description="Protein kinase" evidence="1">
    <location>
        <begin position="41"/>
        <end position="338"/>
    </location>
</feature>
<dbReference type="PANTHER" id="PTHR48011">
    <property type="entry name" value="CCR4-NOT TRANSCRIPTIONAL COMPLEX SUBUNIT CAF120-RELATED"/>
    <property type="match status" value="1"/>
</dbReference>